<feature type="region of interest" description="Disordered" evidence="1">
    <location>
        <begin position="147"/>
        <end position="192"/>
    </location>
</feature>
<reference evidence="2" key="1">
    <citation type="submission" date="2021-01" db="EMBL/GenBank/DDBJ databases">
        <authorList>
            <person name="Corre E."/>
            <person name="Pelletier E."/>
            <person name="Niang G."/>
            <person name="Scheremetjew M."/>
            <person name="Finn R."/>
            <person name="Kale V."/>
            <person name="Holt S."/>
            <person name="Cochrane G."/>
            <person name="Meng A."/>
            <person name="Brown T."/>
            <person name="Cohen L."/>
        </authorList>
    </citation>
    <scope>NUCLEOTIDE SEQUENCE</scope>
    <source>
        <strain evidence="2">CCMP622</strain>
    </source>
</reference>
<evidence type="ECO:0000313" key="2">
    <source>
        <dbReference type="EMBL" id="CAD9772902.1"/>
    </source>
</evidence>
<protein>
    <submittedName>
        <fullName evidence="2">Uncharacterized protein</fullName>
    </submittedName>
</protein>
<feature type="compositionally biased region" description="Pro residues" evidence="1">
    <location>
        <begin position="149"/>
        <end position="164"/>
    </location>
</feature>
<dbReference type="AlphaFoldDB" id="A0A7S2TZF8"/>
<sequence length="192" mass="20356">MAQCLSRNAAYILCPCCIGKLQNEIRERGSDDAKKPDEGCVITHPRSNWLKTHVTYDRYKSLARLADVHTFGAAGPAGEIKLSEAKDNDAAAVAAATAAVKFMAYRRLCKAVLECDRNQCSLESKGYEVMIGKLVPTNCSTKNDILLGLPPPPASPPPPPPSPPAVAAAAAAARRSSSGSVRRHVGNGYVAL</sequence>
<accession>A0A7S2TZF8</accession>
<gene>
    <name evidence="2" type="ORF">LSP00402_LOCUS16893</name>
</gene>
<feature type="compositionally biased region" description="Low complexity" evidence="1">
    <location>
        <begin position="165"/>
        <end position="178"/>
    </location>
</feature>
<dbReference type="EMBL" id="HBHP01027273">
    <property type="protein sequence ID" value="CAD9772902.1"/>
    <property type="molecule type" value="Transcribed_RNA"/>
</dbReference>
<evidence type="ECO:0000256" key="1">
    <source>
        <dbReference type="SAM" id="MobiDB-lite"/>
    </source>
</evidence>
<dbReference type="GO" id="GO:0005737">
    <property type="term" value="C:cytoplasm"/>
    <property type="evidence" value="ECO:0007669"/>
    <property type="project" value="TreeGrafter"/>
</dbReference>
<name>A0A7S2TZF8_9EUKA</name>
<dbReference type="PANTHER" id="PTHR13369">
    <property type="match status" value="1"/>
</dbReference>
<organism evidence="2">
    <name type="scientific">Lotharella oceanica</name>
    <dbReference type="NCBI Taxonomy" id="641309"/>
    <lineage>
        <taxon>Eukaryota</taxon>
        <taxon>Sar</taxon>
        <taxon>Rhizaria</taxon>
        <taxon>Cercozoa</taxon>
        <taxon>Chlorarachniophyceae</taxon>
        <taxon>Lotharella</taxon>
    </lineage>
</organism>
<proteinExistence type="predicted"/>
<dbReference type="PANTHER" id="PTHR13369:SF0">
    <property type="entry name" value="GLUTATHIONE S-TRANSFERASE C-TERMINAL DOMAIN-CONTAINING PROTEIN"/>
    <property type="match status" value="1"/>
</dbReference>